<reference evidence="2" key="1">
    <citation type="submission" date="2021-02" db="EMBL/GenBank/DDBJ databases">
        <authorList>
            <person name="Dougan E. K."/>
            <person name="Rhodes N."/>
            <person name="Thang M."/>
            <person name="Chan C."/>
        </authorList>
    </citation>
    <scope>NUCLEOTIDE SEQUENCE</scope>
</reference>
<keyword evidence="3" id="KW-1185">Reference proteome</keyword>
<proteinExistence type="predicted"/>
<evidence type="ECO:0000313" key="2">
    <source>
        <dbReference type="EMBL" id="CAE8590718.1"/>
    </source>
</evidence>
<keyword evidence="1" id="KW-0812">Transmembrane</keyword>
<name>A0A813DTX0_POLGL</name>
<dbReference type="OrthoDB" id="422416at2759"/>
<dbReference type="EMBL" id="CAJNNV010004421">
    <property type="protein sequence ID" value="CAE8590718.1"/>
    <property type="molecule type" value="Genomic_DNA"/>
</dbReference>
<accession>A0A813DTX0</accession>
<gene>
    <name evidence="2" type="ORF">PGLA1383_LOCUS9434</name>
</gene>
<feature type="transmembrane region" description="Helical" evidence="1">
    <location>
        <begin position="486"/>
        <end position="505"/>
    </location>
</feature>
<keyword evidence="1" id="KW-0472">Membrane</keyword>
<dbReference type="AlphaFoldDB" id="A0A813DTX0"/>
<protein>
    <submittedName>
        <fullName evidence="2">Uncharacterized protein</fullName>
    </submittedName>
</protein>
<evidence type="ECO:0000313" key="3">
    <source>
        <dbReference type="Proteomes" id="UP000654075"/>
    </source>
</evidence>
<comment type="caution">
    <text evidence="2">The sequence shown here is derived from an EMBL/GenBank/DDBJ whole genome shotgun (WGS) entry which is preliminary data.</text>
</comment>
<sequence length="525" mass="57523">MGEALGCGGQVSDEHLKAVEEALLPIYRTLPKLSNGRLERRSLRYLAHRYFNQQFAIVVRGFEPSRPVTDEAGWGSAEILSQLIPGYVESVLGSKHATEKGFDLGDAAYMVATLEQLIFDAENHLLEKVYQEQKKPMHRAMSDHGLQQVLEAYMVHWMMGDDAEGIQLLLGNQSLLTSSFPHWSQLVDFAAGRVKTLDYERQQSPAAAADRGHAFSRRYSFQDAHAVVGGITKSFASFWESECVDMNVLLTGMDPKHTGRVPLSKFYGTGLDSEWRFGESESYLRQLGALDESSSTKQVIIPNYIQSASNCIVTTSHYMVCCANDCDPILADVEAAIGKPTAQPEQLLSLVGNMTSLTSLEDESPVQISAALAAQLEAIAGANGGQVPLHGRLFQQWLHYVFPRQCPFPHKTGTVASISPLQFGGNYIASMAEMQAHASMADNSSNLTATIDKEDTQWMSQWSEEEELIADYQDINQKNSSSSSSFVTAGFVLLALAAVAGIVGVNRKSPKSEFLLPSCGKSHLV</sequence>
<dbReference type="Proteomes" id="UP000654075">
    <property type="component" value="Unassembled WGS sequence"/>
</dbReference>
<keyword evidence="1" id="KW-1133">Transmembrane helix</keyword>
<organism evidence="2 3">
    <name type="scientific">Polarella glacialis</name>
    <name type="common">Dinoflagellate</name>
    <dbReference type="NCBI Taxonomy" id="89957"/>
    <lineage>
        <taxon>Eukaryota</taxon>
        <taxon>Sar</taxon>
        <taxon>Alveolata</taxon>
        <taxon>Dinophyceae</taxon>
        <taxon>Suessiales</taxon>
        <taxon>Suessiaceae</taxon>
        <taxon>Polarella</taxon>
    </lineage>
</organism>
<evidence type="ECO:0000256" key="1">
    <source>
        <dbReference type="SAM" id="Phobius"/>
    </source>
</evidence>
<dbReference type="OMA" id="HANAGSM"/>